<dbReference type="OrthoDB" id="2086271at2"/>
<reference evidence="1" key="1">
    <citation type="submission" date="2010-03" db="EMBL/GenBank/DDBJ databases">
        <title>The genome sequence of Ruminococcus sp. 18P13.</title>
        <authorList>
            <consortium name="metaHIT consortium -- http://www.metahit.eu/"/>
            <person name="Pajon A."/>
            <person name="Turner K."/>
            <person name="Parkhill J."/>
            <person name="Bernalier A."/>
        </authorList>
    </citation>
    <scope>NUCLEOTIDE SEQUENCE [LARGE SCALE GENOMIC DNA]</scope>
    <source>
        <strain evidence="1">Type strain: 18P13</strain>
    </source>
</reference>
<dbReference type="BioCyc" id="RCHA213810:RUM_RS08750-MONOMER"/>
<accession>D4LE15</accession>
<dbReference type="Proteomes" id="UP000007054">
    <property type="component" value="Chromosome"/>
</dbReference>
<protein>
    <submittedName>
        <fullName evidence="1">Uncharacterized protein</fullName>
    </submittedName>
</protein>
<proteinExistence type="predicted"/>
<evidence type="ECO:0000313" key="2">
    <source>
        <dbReference type="Proteomes" id="UP000007054"/>
    </source>
</evidence>
<organism evidence="1 2">
    <name type="scientific">Ruminococcus champanellensis (strain DSM 18848 / JCM 17042 / KCTC 15320 / 18P13)</name>
    <dbReference type="NCBI Taxonomy" id="213810"/>
    <lineage>
        <taxon>Bacteria</taxon>
        <taxon>Bacillati</taxon>
        <taxon>Bacillota</taxon>
        <taxon>Clostridia</taxon>
        <taxon>Eubacteriales</taxon>
        <taxon>Oscillospiraceae</taxon>
        <taxon>Ruminococcus</taxon>
    </lineage>
</organism>
<dbReference type="RefSeq" id="WP_015558766.1">
    <property type="nucleotide sequence ID" value="NC_021039.1"/>
</dbReference>
<keyword evidence="2" id="KW-1185">Reference proteome</keyword>
<dbReference type="AlphaFoldDB" id="D4LE15"/>
<dbReference type="EMBL" id="FP929052">
    <property type="protein sequence ID" value="CBL17860.1"/>
    <property type="molecule type" value="Genomic_DNA"/>
</dbReference>
<dbReference type="STRING" id="213810.RUM_18040"/>
<sequence length="94" mass="10795">MDKINMDAVLEDILAVKSLEQDIRAVKEAQDAAKARIKDTMTQFGLEELTVDVFTVRYRDVTTSRFDSKRFSQQHKALYEDYLTSSTSKKLTIS</sequence>
<gene>
    <name evidence="1" type="ordered locus">RUM_18040</name>
</gene>
<dbReference type="GeneID" id="83156483"/>
<reference evidence="1" key="2">
    <citation type="submission" date="2010-03" db="EMBL/GenBank/DDBJ databases">
        <authorList>
            <person name="Pajon A."/>
        </authorList>
    </citation>
    <scope>NUCLEOTIDE SEQUENCE</scope>
    <source>
        <strain evidence="1">Type strain: 18P13</strain>
    </source>
</reference>
<name>D4LE15_RUMC1</name>
<dbReference type="HOGENOM" id="CLU_2384356_0_0_9"/>
<dbReference type="PATRIC" id="fig|213810.4.peg.1699"/>
<evidence type="ECO:0000313" key="1">
    <source>
        <dbReference type="EMBL" id="CBL17860.1"/>
    </source>
</evidence>
<dbReference type="KEGG" id="rch:RUM_18040"/>